<dbReference type="Proteomes" id="UP001233172">
    <property type="component" value="Unassembled WGS sequence"/>
</dbReference>
<evidence type="ECO:0000313" key="5">
    <source>
        <dbReference type="EMBL" id="KAK0043464.1"/>
    </source>
</evidence>
<accession>A0AAD8AXE4</accession>
<proteinExistence type="inferred from homology"/>
<dbReference type="PROSITE" id="PS51355">
    <property type="entry name" value="GLUTATHIONE_PEROXID_3"/>
    <property type="match status" value="1"/>
</dbReference>
<dbReference type="InterPro" id="IPR036249">
    <property type="entry name" value="Thioredoxin-like_sf"/>
</dbReference>
<reference evidence="5" key="2">
    <citation type="submission" date="2023-04" db="EMBL/GenBank/DDBJ databases">
        <authorList>
            <person name="Bu L."/>
            <person name="Lu L."/>
            <person name="Laidemitt M.R."/>
            <person name="Zhang S.M."/>
            <person name="Mutuku M."/>
            <person name="Mkoji G."/>
            <person name="Steinauer M."/>
            <person name="Loker E.S."/>
        </authorList>
    </citation>
    <scope>NUCLEOTIDE SEQUENCE</scope>
    <source>
        <strain evidence="5">KasaAsao</strain>
        <tissue evidence="5">Whole Snail</tissue>
    </source>
</reference>
<dbReference type="PIRSF" id="PIRSF000303">
    <property type="entry name" value="Glutathion_perox"/>
    <property type="match status" value="1"/>
</dbReference>
<keyword evidence="3 4" id="KW-0560">Oxidoreductase</keyword>
<gene>
    <name evidence="5" type="ORF">Bpfe_027118</name>
</gene>
<dbReference type="PRINTS" id="PR01011">
    <property type="entry name" value="GLUTPROXDASE"/>
</dbReference>
<comment type="caution">
    <text evidence="5">The sequence shown here is derived from an EMBL/GenBank/DDBJ whole genome shotgun (WGS) entry which is preliminary data.</text>
</comment>
<evidence type="ECO:0000256" key="4">
    <source>
        <dbReference type="RuleBase" id="RU000499"/>
    </source>
</evidence>
<evidence type="ECO:0000313" key="6">
    <source>
        <dbReference type="Proteomes" id="UP001233172"/>
    </source>
</evidence>
<dbReference type="SUPFAM" id="SSF52833">
    <property type="entry name" value="Thioredoxin-like"/>
    <property type="match status" value="1"/>
</dbReference>
<keyword evidence="2 4" id="KW-0575">Peroxidase</keyword>
<organism evidence="5 6">
    <name type="scientific">Biomphalaria pfeifferi</name>
    <name type="common">Bloodfluke planorb</name>
    <name type="synonym">Freshwater snail</name>
    <dbReference type="NCBI Taxonomy" id="112525"/>
    <lineage>
        <taxon>Eukaryota</taxon>
        <taxon>Metazoa</taxon>
        <taxon>Spiralia</taxon>
        <taxon>Lophotrochozoa</taxon>
        <taxon>Mollusca</taxon>
        <taxon>Gastropoda</taxon>
        <taxon>Heterobranchia</taxon>
        <taxon>Euthyneura</taxon>
        <taxon>Panpulmonata</taxon>
        <taxon>Hygrophila</taxon>
        <taxon>Lymnaeoidea</taxon>
        <taxon>Planorbidae</taxon>
        <taxon>Biomphalaria</taxon>
    </lineage>
</organism>
<dbReference type="GO" id="GO:0004602">
    <property type="term" value="F:glutathione peroxidase activity"/>
    <property type="evidence" value="ECO:0007669"/>
    <property type="project" value="TreeGrafter"/>
</dbReference>
<dbReference type="AlphaFoldDB" id="A0AAD8AXE4"/>
<protein>
    <recommendedName>
        <fullName evidence="4">Glutathione peroxidase</fullName>
    </recommendedName>
</protein>
<dbReference type="Pfam" id="PF00255">
    <property type="entry name" value="GSHPx"/>
    <property type="match status" value="1"/>
</dbReference>
<evidence type="ECO:0000256" key="3">
    <source>
        <dbReference type="ARBA" id="ARBA00023002"/>
    </source>
</evidence>
<reference evidence="5" key="1">
    <citation type="journal article" date="2023" name="PLoS Negl. Trop. Dis.">
        <title>A genome sequence for Biomphalaria pfeifferi, the major vector snail for the human-infecting parasite Schistosoma mansoni.</title>
        <authorList>
            <person name="Bu L."/>
            <person name="Lu L."/>
            <person name="Laidemitt M.R."/>
            <person name="Zhang S.M."/>
            <person name="Mutuku M."/>
            <person name="Mkoji G."/>
            <person name="Steinauer M."/>
            <person name="Loker E.S."/>
        </authorList>
    </citation>
    <scope>NUCLEOTIDE SEQUENCE</scope>
    <source>
        <strain evidence="5">KasaAsao</strain>
    </source>
</reference>
<evidence type="ECO:0000256" key="1">
    <source>
        <dbReference type="ARBA" id="ARBA00006926"/>
    </source>
</evidence>
<comment type="similarity">
    <text evidence="1 4">Belongs to the glutathione peroxidase family.</text>
</comment>
<dbReference type="PANTHER" id="PTHR11592:SF81">
    <property type="entry name" value="GLUTATHIONE PEROXIDASE"/>
    <property type="match status" value="1"/>
</dbReference>
<dbReference type="EMBL" id="JASAOG010000216">
    <property type="protein sequence ID" value="KAK0043464.1"/>
    <property type="molecule type" value="Genomic_DNA"/>
</dbReference>
<dbReference type="GO" id="GO:0006979">
    <property type="term" value="P:response to oxidative stress"/>
    <property type="evidence" value="ECO:0007669"/>
    <property type="project" value="InterPro"/>
</dbReference>
<dbReference type="InterPro" id="IPR000889">
    <property type="entry name" value="Glutathione_peroxidase"/>
</dbReference>
<keyword evidence="6" id="KW-1185">Reference proteome</keyword>
<dbReference type="PANTHER" id="PTHR11592">
    <property type="entry name" value="GLUTATHIONE PEROXIDASE"/>
    <property type="match status" value="1"/>
</dbReference>
<dbReference type="Gene3D" id="3.40.30.10">
    <property type="entry name" value="Glutaredoxin"/>
    <property type="match status" value="1"/>
</dbReference>
<name>A0AAD8AXE4_BIOPF</name>
<sequence length="138" mass="15669">MNALNSRYGDRNFTILAFPCNIFGLQEPGANATEIYNGIKYVRPGNGFTPNFTLMQKILVNGDNEHPLYTYLKSNCPATTTTFQPSRLFYSPIRSNDVAWNWEKFIVGKDGRVLHRAHPSVHPESLTFFIDAELSRPV</sequence>
<evidence type="ECO:0000256" key="2">
    <source>
        <dbReference type="ARBA" id="ARBA00022559"/>
    </source>
</evidence>